<proteinExistence type="predicted"/>
<feature type="transmembrane region" description="Helical" evidence="5">
    <location>
        <begin position="12"/>
        <end position="28"/>
    </location>
</feature>
<dbReference type="PANTHER" id="PTHR30600:SF9">
    <property type="entry name" value="BLR7738 PROTEIN"/>
    <property type="match status" value="1"/>
</dbReference>
<dbReference type="PANTHER" id="PTHR30600">
    <property type="entry name" value="CYTOCHROME C PEROXIDASE-RELATED"/>
    <property type="match status" value="1"/>
</dbReference>
<evidence type="ECO:0000256" key="5">
    <source>
        <dbReference type="SAM" id="Phobius"/>
    </source>
</evidence>
<dbReference type="Proteomes" id="UP000838100">
    <property type="component" value="Unassembled WGS sequence"/>
</dbReference>
<organism evidence="7 8">
    <name type="scientific">Sinobacterium norvegicum</name>
    <dbReference type="NCBI Taxonomy" id="1641715"/>
    <lineage>
        <taxon>Bacteria</taxon>
        <taxon>Pseudomonadati</taxon>
        <taxon>Pseudomonadota</taxon>
        <taxon>Gammaproteobacteria</taxon>
        <taxon>Cellvibrionales</taxon>
        <taxon>Spongiibacteraceae</taxon>
        <taxon>Sinobacterium</taxon>
    </lineage>
</organism>
<evidence type="ECO:0000256" key="1">
    <source>
        <dbReference type="ARBA" id="ARBA00022617"/>
    </source>
</evidence>
<comment type="caution">
    <text evidence="7">The sequence shown here is derived from an EMBL/GenBank/DDBJ whole genome shotgun (WGS) entry which is preliminary data.</text>
</comment>
<evidence type="ECO:0000313" key="7">
    <source>
        <dbReference type="EMBL" id="CAH0990617.1"/>
    </source>
</evidence>
<evidence type="ECO:0000259" key="6">
    <source>
        <dbReference type="PROSITE" id="PS51007"/>
    </source>
</evidence>
<feature type="domain" description="Cytochrome c" evidence="6">
    <location>
        <begin position="394"/>
        <end position="695"/>
    </location>
</feature>
<dbReference type="NCBIfam" id="NF040606">
    <property type="entry name" value="CytoC_perox"/>
    <property type="match status" value="1"/>
</dbReference>
<dbReference type="InterPro" id="IPR036909">
    <property type="entry name" value="Cyt_c-like_dom_sf"/>
</dbReference>
<keyword evidence="5" id="KW-1133">Transmembrane helix</keyword>
<evidence type="ECO:0000256" key="4">
    <source>
        <dbReference type="PROSITE-ProRule" id="PRU00433"/>
    </source>
</evidence>
<sequence length="695" mass="77398">MKFVRNVWRSYWWLISILLMVVVAWRLMNSEPVKIIYTALTPPVLPELMVQDQSGQWLAQRWLDQNWDNRQYQASDQTREYHHLSQGTRTLPIPYQWLVSLEAPAASPIASLFDEQVLFKDNRYLLRFGFIRSTQHDELNPDGLPIGFAKTPAQKLNGVNVRADAIGFTCAACHTGHFVAETEQGLAEYIIEGGPATTDLGQLTKALGAALGQTAIASKLPIFNSRFDRFARRVLGQQYSAATKQALADELSAMIIVLKDKADVIEVTEGFGRLDALNRIGNQVFSRNLQRPDNYQPINAPVNFPHIWTASWFNWVQYDGSIMQPLVRNAGEALGVSAYQNITAEPALGRFQSSIPLANLTKIERFLAGQQPTEQTGFGGLLAPAWPFARPEEDSLNRGEELYRQHCSHCHLPALNSAEIWQSRYFGPIEYWRDGIKKHTTDQVLQLKHIAIEQVGTDAAQASILLNRTVNTAADSADNISRVGLDQQLCTPDPSLLMAEQLSQPWWQQSQAKNIELRLQDGANISFALALGAIVEASIEAGYQSLGLNAVMQAELSGNRPNCLQAGLHYKARPLNGIWATPPYLHNGSVASLRDLICPTNGQRPELIRLGNLGYDIANIGLSQPESLGQTAASNYDEKGYFLLDTSIEGNSNSGHHFSSQYDDQKPYYQQPKGIIGPLLNDRQCDDLLAYVKML</sequence>
<keyword evidence="5" id="KW-0472">Membrane</keyword>
<evidence type="ECO:0000313" key="8">
    <source>
        <dbReference type="Proteomes" id="UP000838100"/>
    </source>
</evidence>
<dbReference type="SUPFAM" id="SSF46626">
    <property type="entry name" value="Cytochrome c"/>
    <property type="match status" value="1"/>
</dbReference>
<dbReference type="RefSeq" id="WP_237443297.1">
    <property type="nucleotide sequence ID" value="NZ_CAKLPX010000001.1"/>
</dbReference>
<keyword evidence="3 4" id="KW-0408">Iron</keyword>
<dbReference type="InterPro" id="IPR047758">
    <property type="entry name" value="CytoC_perox"/>
</dbReference>
<keyword evidence="2 4" id="KW-0479">Metal-binding</keyword>
<protein>
    <recommendedName>
        <fullName evidence="6">Cytochrome c domain-containing protein</fullName>
    </recommendedName>
</protein>
<gene>
    <name evidence="7" type="ORF">SIN8267_00711</name>
</gene>
<dbReference type="EMBL" id="CAKLPX010000001">
    <property type="protein sequence ID" value="CAH0990617.1"/>
    <property type="molecule type" value="Genomic_DNA"/>
</dbReference>
<keyword evidence="8" id="KW-1185">Reference proteome</keyword>
<dbReference type="PROSITE" id="PS51007">
    <property type="entry name" value="CYTC"/>
    <property type="match status" value="1"/>
</dbReference>
<keyword evidence="5" id="KW-0812">Transmembrane</keyword>
<evidence type="ECO:0000256" key="3">
    <source>
        <dbReference type="ARBA" id="ARBA00023004"/>
    </source>
</evidence>
<name>A0ABN8EE74_9GAMM</name>
<dbReference type="Pfam" id="PF21419">
    <property type="entry name" value="RoxA-like_Cyt-c"/>
    <property type="match status" value="1"/>
</dbReference>
<accession>A0ABN8EE74</accession>
<dbReference type="InterPro" id="IPR051395">
    <property type="entry name" value="Cytochrome_c_Peroxidase/MauG"/>
</dbReference>
<evidence type="ECO:0000256" key="2">
    <source>
        <dbReference type="ARBA" id="ARBA00022723"/>
    </source>
</evidence>
<reference evidence="7" key="1">
    <citation type="submission" date="2021-12" db="EMBL/GenBank/DDBJ databases">
        <authorList>
            <person name="Rodrigo-Torres L."/>
            <person name="Arahal R. D."/>
            <person name="Lucena T."/>
        </authorList>
    </citation>
    <scope>NUCLEOTIDE SEQUENCE</scope>
    <source>
        <strain evidence="7">CECT 8267</strain>
    </source>
</reference>
<dbReference type="InterPro" id="IPR009056">
    <property type="entry name" value="Cyt_c-like_dom"/>
</dbReference>
<keyword evidence="1 4" id="KW-0349">Heme</keyword>
<dbReference type="Gene3D" id="1.10.760.10">
    <property type="entry name" value="Cytochrome c-like domain"/>
    <property type="match status" value="1"/>
</dbReference>